<dbReference type="EC" id="3.4.21.-" evidence="6"/>
<feature type="region of interest" description="Disordered" evidence="7">
    <location>
        <begin position="258"/>
        <end position="278"/>
    </location>
</feature>
<organism evidence="9 10">
    <name type="scientific">Marivita lacus</name>
    <dbReference type="NCBI Taxonomy" id="1323742"/>
    <lineage>
        <taxon>Bacteria</taxon>
        <taxon>Pseudomonadati</taxon>
        <taxon>Pseudomonadota</taxon>
        <taxon>Alphaproteobacteria</taxon>
        <taxon>Rhodobacterales</taxon>
        <taxon>Roseobacteraceae</taxon>
        <taxon>Marivita</taxon>
    </lineage>
</organism>
<dbReference type="EMBL" id="BMFC01000001">
    <property type="protein sequence ID" value="GGB91176.1"/>
    <property type="molecule type" value="Genomic_DNA"/>
</dbReference>
<keyword evidence="5 6" id="KW-0720">Serine protease</keyword>
<dbReference type="GO" id="GO:0006508">
    <property type="term" value="P:proteolysis"/>
    <property type="evidence" value="ECO:0007669"/>
    <property type="project" value="UniProtKB-KW"/>
</dbReference>
<feature type="domain" description="Peptidase S1" evidence="8">
    <location>
        <begin position="16"/>
        <end position="234"/>
    </location>
</feature>
<dbReference type="InterPro" id="IPR043504">
    <property type="entry name" value="Peptidase_S1_PA_chymotrypsin"/>
</dbReference>
<keyword evidence="10" id="KW-1185">Reference proteome</keyword>
<dbReference type="InterPro" id="IPR008256">
    <property type="entry name" value="Peptidase_S1B"/>
</dbReference>
<dbReference type="Proteomes" id="UP000645462">
    <property type="component" value="Unassembled WGS sequence"/>
</dbReference>
<proteinExistence type="inferred from homology"/>
<comment type="caution">
    <text evidence="9">The sequence shown here is derived from an EMBL/GenBank/DDBJ whole genome shotgun (WGS) entry which is preliminary data.</text>
</comment>
<gene>
    <name evidence="9" type="ORF">GCM10011363_04700</name>
</gene>
<evidence type="ECO:0000256" key="4">
    <source>
        <dbReference type="ARBA" id="ARBA00022801"/>
    </source>
</evidence>
<evidence type="ECO:0000256" key="1">
    <source>
        <dbReference type="ARBA" id="ARBA00008764"/>
    </source>
</evidence>
<evidence type="ECO:0000313" key="10">
    <source>
        <dbReference type="Proteomes" id="UP000645462"/>
    </source>
</evidence>
<evidence type="ECO:0000256" key="2">
    <source>
        <dbReference type="ARBA" id="ARBA00022670"/>
    </source>
</evidence>
<evidence type="ECO:0000313" key="9">
    <source>
        <dbReference type="EMBL" id="GGB91176.1"/>
    </source>
</evidence>
<dbReference type="Pfam" id="PF00089">
    <property type="entry name" value="Trypsin"/>
    <property type="match status" value="1"/>
</dbReference>
<dbReference type="InterPro" id="IPR009003">
    <property type="entry name" value="Peptidase_S1_PA"/>
</dbReference>
<sequence length="278" mass="29839">MRHMLWGALISLLPALAGAQSTGLFSMESRQDGRAWEAVGRLELAATAFCTGSLITPDLVLTAAHCLYNDEGALLAPEDIQFLAGWRNGRAAAYRRVRRAVAHPDYDFKAKPNPDRVYNDIALIELQHPIRNTTIIPFVTGARPIVGESVGVVSYAHNRSEAPSMQDTCQVMSAQKNVLVMSCSVDFGSSGSPVFAFGTEGTRIVSVVSSKAKSGDLPVSLGAPLETQIDTILGMMALGAGFPEGSVFRPQRAGQEIRKDTGAKFVRPQDAPNDLLKP</sequence>
<dbReference type="PANTHER" id="PTHR15462:SF8">
    <property type="entry name" value="SERINE PROTEASE"/>
    <property type="match status" value="1"/>
</dbReference>
<evidence type="ECO:0000256" key="6">
    <source>
        <dbReference type="RuleBase" id="RU004296"/>
    </source>
</evidence>
<name>A0ABQ1K8R8_9RHOB</name>
<feature type="signal peptide" evidence="6">
    <location>
        <begin position="1"/>
        <end position="19"/>
    </location>
</feature>
<keyword evidence="4 6" id="KW-0378">Hydrolase</keyword>
<dbReference type="GO" id="GO:0008233">
    <property type="term" value="F:peptidase activity"/>
    <property type="evidence" value="ECO:0007669"/>
    <property type="project" value="UniProtKB-KW"/>
</dbReference>
<protein>
    <recommendedName>
        <fullName evidence="6">Serine protease</fullName>
        <ecNumber evidence="6">3.4.21.-</ecNumber>
    </recommendedName>
</protein>
<dbReference type="PROSITE" id="PS00134">
    <property type="entry name" value="TRYPSIN_HIS"/>
    <property type="match status" value="1"/>
</dbReference>
<dbReference type="SUPFAM" id="SSF50494">
    <property type="entry name" value="Trypsin-like serine proteases"/>
    <property type="match status" value="1"/>
</dbReference>
<dbReference type="PRINTS" id="PR00839">
    <property type="entry name" value="V8PROTEASE"/>
</dbReference>
<dbReference type="InterPro" id="IPR001254">
    <property type="entry name" value="Trypsin_dom"/>
</dbReference>
<evidence type="ECO:0000259" key="8">
    <source>
        <dbReference type="PROSITE" id="PS50240"/>
    </source>
</evidence>
<evidence type="ECO:0000256" key="5">
    <source>
        <dbReference type="ARBA" id="ARBA00022825"/>
    </source>
</evidence>
<dbReference type="PANTHER" id="PTHR15462">
    <property type="entry name" value="SERINE PROTEASE"/>
    <property type="match status" value="1"/>
</dbReference>
<dbReference type="Gene3D" id="2.40.10.10">
    <property type="entry name" value="Trypsin-like serine proteases"/>
    <property type="match status" value="2"/>
</dbReference>
<comment type="similarity">
    <text evidence="1 6">Belongs to the peptidase S1B family.</text>
</comment>
<feature type="chain" id="PRO_5044951837" description="Serine protease" evidence="6">
    <location>
        <begin position="20"/>
        <end position="278"/>
    </location>
</feature>
<accession>A0ABQ1K8R8</accession>
<keyword evidence="2 6" id="KW-0645">Protease</keyword>
<evidence type="ECO:0000256" key="7">
    <source>
        <dbReference type="SAM" id="MobiDB-lite"/>
    </source>
</evidence>
<dbReference type="InterPro" id="IPR050966">
    <property type="entry name" value="Glutamyl_endopeptidase"/>
</dbReference>
<evidence type="ECO:0000256" key="3">
    <source>
        <dbReference type="ARBA" id="ARBA00022729"/>
    </source>
</evidence>
<dbReference type="InterPro" id="IPR018114">
    <property type="entry name" value="TRYPSIN_HIS"/>
</dbReference>
<reference evidence="10" key="1">
    <citation type="journal article" date="2019" name="Int. J. Syst. Evol. Microbiol.">
        <title>The Global Catalogue of Microorganisms (GCM) 10K type strain sequencing project: providing services to taxonomists for standard genome sequencing and annotation.</title>
        <authorList>
            <consortium name="The Broad Institute Genomics Platform"/>
            <consortium name="The Broad Institute Genome Sequencing Center for Infectious Disease"/>
            <person name="Wu L."/>
            <person name="Ma J."/>
        </authorList>
    </citation>
    <scope>NUCLEOTIDE SEQUENCE [LARGE SCALE GENOMIC DNA]</scope>
    <source>
        <strain evidence="10">CGMCC 1.12478</strain>
    </source>
</reference>
<keyword evidence="3 6" id="KW-0732">Signal</keyword>
<dbReference type="SMART" id="SM00020">
    <property type="entry name" value="Tryp_SPc"/>
    <property type="match status" value="1"/>
</dbReference>
<dbReference type="PROSITE" id="PS50240">
    <property type="entry name" value="TRYPSIN_DOM"/>
    <property type="match status" value="1"/>
</dbReference>